<keyword evidence="4" id="KW-0808">Transferase</keyword>
<dbReference type="GeneID" id="58726319"/>
<keyword evidence="8" id="KW-1185">Reference proteome</keyword>
<dbReference type="RefSeq" id="WP_011320243.1">
    <property type="nucleotide sequence ID" value="NZ_JACKZP010000055.1"/>
</dbReference>
<dbReference type="InterPro" id="IPR003661">
    <property type="entry name" value="HisK_dim/P_dom"/>
</dbReference>
<dbReference type="InterPro" id="IPR004358">
    <property type="entry name" value="Sig_transdc_His_kin-like_C"/>
</dbReference>
<evidence type="ECO:0000256" key="4">
    <source>
        <dbReference type="ARBA" id="ARBA00022777"/>
    </source>
</evidence>
<dbReference type="Pfam" id="PF02518">
    <property type="entry name" value="HATPase_c"/>
    <property type="match status" value="1"/>
</dbReference>
<evidence type="ECO:0000259" key="6">
    <source>
        <dbReference type="PROSITE" id="PS50109"/>
    </source>
</evidence>
<dbReference type="InterPro" id="IPR036097">
    <property type="entry name" value="HisK_dim/P_sf"/>
</dbReference>
<dbReference type="PANTHER" id="PTHR43065:SF50">
    <property type="entry name" value="HISTIDINE KINASE"/>
    <property type="match status" value="1"/>
</dbReference>
<dbReference type="CDD" id="cd00082">
    <property type="entry name" value="HisKA"/>
    <property type="match status" value="1"/>
</dbReference>
<dbReference type="SUPFAM" id="SSF55874">
    <property type="entry name" value="ATPase domain of HSP90 chaperone/DNA topoisomerase II/histidine kinase"/>
    <property type="match status" value="1"/>
</dbReference>
<keyword evidence="5" id="KW-0902">Two-component regulatory system</keyword>
<sequence length="458" mass="51463">MLASQSVKNGHDLSLRLDSTLQELPVWDVEVEIHLPGNKLIRCFEHEPLLPGVILTDHQQVVGMISRQSFFECMSRPYSFGLFSMRPIESLYNFLKPQVFIFPAHQLVTEATQEALQRSPRLVYEPILVKSSSGKYKVLDFHQLLLANSQIHALTLEKLQHVKKQSRIAKAGFRDLQNNYTQLLQNEKMAALGQLVAGIAHEVNNPINFIAGNLVHTIDYTQQLLNLINLYQNNYPHPVEEIATAIAESELGFITHDLPNLLTSMRSGCDRIVQIIRSLRNFSRLDESDRKLVDIHEGIDSTLLILQSRLKNPNITHPINVIKEYENLPLVDCYAGLLNQVFMNLLSNAIDALEESTVKYPGMVTKPQIIIRTEIIGDQQVVIRIADNGIGIPEEAKQRLFDPFFTTKPVGKGTGLGLSICHQIIVEKHGGQMDCVSSLGQGAEFIIKIPLKFQGVGK</sequence>
<evidence type="ECO:0000256" key="1">
    <source>
        <dbReference type="ARBA" id="ARBA00000085"/>
    </source>
</evidence>
<comment type="catalytic activity">
    <reaction evidence="1">
        <text>ATP + protein L-histidine = ADP + protein N-phospho-L-histidine.</text>
        <dbReference type="EC" id="2.7.13.3"/>
    </reaction>
</comment>
<protein>
    <recommendedName>
        <fullName evidence="2">histidine kinase</fullName>
        <ecNumber evidence="2">2.7.13.3</ecNumber>
    </recommendedName>
</protein>
<dbReference type="PANTHER" id="PTHR43065">
    <property type="entry name" value="SENSOR HISTIDINE KINASE"/>
    <property type="match status" value="1"/>
</dbReference>
<dbReference type="PRINTS" id="PR00344">
    <property type="entry name" value="BCTRLSENSOR"/>
</dbReference>
<dbReference type="SMART" id="SM00387">
    <property type="entry name" value="HATPase_c"/>
    <property type="match status" value="1"/>
</dbReference>
<accession>A0ABR6SAA3</accession>
<dbReference type="EMBL" id="JACKZP010000055">
    <property type="protein sequence ID" value="MBC1303234.1"/>
    <property type="molecule type" value="Genomic_DNA"/>
</dbReference>
<reference evidence="7 8" key="1">
    <citation type="submission" date="2019-11" db="EMBL/GenBank/DDBJ databases">
        <title>Comparison of genomes from free-living endosymbiotic cyanobacteria isolated from Azolla.</title>
        <authorList>
            <person name="Thiel T."/>
            <person name="Pratte B."/>
        </authorList>
    </citation>
    <scope>NUCLEOTIDE SEQUENCE [LARGE SCALE GENOMIC DNA]</scope>
    <source>
        <strain evidence="7 8">N2B</strain>
    </source>
</reference>
<dbReference type="InterPro" id="IPR036890">
    <property type="entry name" value="HATPase_C_sf"/>
</dbReference>
<proteinExistence type="predicted"/>
<dbReference type="PROSITE" id="PS50109">
    <property type="entry name" value="HIS_KIN"/>
    <property type="match status" value="1"/>
</dbReference>
<name>A0ABR6SAA3_ANAVA</name>
<dbReference type="SUPFAM" id="SSF47384">
    <property type="entry name" value="Homodimeric domain of signal transducing histidine kinase"/>
    <property type="match status" value="1"/>
</dbReference>
<organism evidence="7 8">
    <name type="scientific">Trichormus variabilis N2B</name>
    <dbReference type="NCBI Taxonomy" id="2681315"/>
    <lineage>
        <taxon>Bacteria</taxon>
        <taxon>Bacillati</taxon>
        <taxon>Cyanobacteriota</taxon>
        <taxon>Cyanophyceae</taxon>
        <taxon>Nostocales</taxon>
        <taxon>Nostocaceae</taxon>
        <taxon>Trichormus</taxon>
    </lineage>
</organism>
<keyword evidence="4" id="KW-0418">Kinase</keyword>
<gene>
    <name evidence="7" type="ORF">GNE12_15065</name>
</gene>
<evidence type="ECO:0000256" key="5">
    <source>
        <dbReference type="ARBA" id="ARBA00023012"/>
    </source>
</evidence>
<dbReference type="InterPro" id="IPR003594">
    <property type="entry name" value="HATPase_dom"/>
</dbReference>
<evidence type="ECO:0000313" key="8">
    <source>
        <dbReference type="Proteomes" id="UP000570851"/>
    </source>
</evidence>
<dbReference type="EC" id="2.7.13.3" evidence="2"/>
<feature type="domain" description="Histidine kinase" evidence="6">
    <location>
        <begin position="198"/>
        <end position="453"/>
    </location>
</feature>
<dbReference type="Gene3D" id="3.30.565.10">
    <property type="entry name" value="Histidine kinase-like ATPase, C-terminal domain"/>
    <property type="match status" value="1"/>
</dbReference>
<evidence type="ECO:0000256" key="3">
    <source>
        <dbReference type="ARBA" id="ARBA00022553"/>
    </source>
</evidence>
<dbReference type="Gene3D" id="1.10.287.130">
    <property type="match status" value="1"/>
</dbReference>
<keyword evidence="3" id="KW-0597">Phosphoprotein</keyword>
<evidence type="ECO:0000313" key="7">
    <source>
        <dbReference type="EMBL" id="MBC1303234.1"/>
    </source>
</evidence>
<evidence type="ECO:0000256" key="2">
    <source>
        <dbReference type="ARBA" id="ARBA00012438"/>
    </source>
</evidence>
<dbReference type="InterPro" id="IPR005467">
    <property type="entry name" value="His_kinase_dom"/>
</dbReference>
<comment type="caution">
    <text evidence="7">The sequence shown here is derived from an EMBL/GenBank/DDBJ whole genome shotgun (WGS) entry which is preliminary data.</text>
</comment>
<dbReference type="Proteomes" id="UP000570851">
    <property type="component" value="Unassembled WGS sequence"/>
</dbReference>